<organism evidence="2 3">
    <name type="scientific">Pleurodeles waltl</name>
    <name type="common">Iberian ribbed newt</name>
    <dbReference type="NCBI Taxonomy" id="8319"/>
    <lineage>
        <taxon>Eukaryota</taxon>
        <taxon>Metazoa</taxon>
        <taxon>Chordata</taxon>
        <taxon>Craniata</taxon>
        <taxon>Vertebrata</taxon>
        <taxon>Euteleostomi</taxon>
        <taxon>Amphibia</taxon>
        <taxon>Batrachia</taxon>
        <taxon>Caudata</taxon>
        <taxon>Salamandroidea</taxon>
        <taxon>Salamandridae</taxon>
        <taxon>Pleurodelinae</taxon>
        <taxon>Pleurodeles</taxon>
    </lineage>
</organism>
<protein>
    <submittedName>
        <fullName evidence="2">Uncharacterized protein</fullName>
    </submittedName>
</protein>
<evidence type="ECO:0000256" key="1">
    <source>
        <dbReference type="SAM" id="MobiDB-lite"/>
    </source>
</evidence>
<evidence type="ECO:0000313" key="3">
    <source>
        <dbReference type="Proteomes" id="UP001066276"/>
    </source>
</evidence>
<proteinExistence type="predicted"/>
<accession>A0AAV7M851</accession>
<keyword evidence="3" id="KW-1185">Reference proteome</keyword>
<feature type="compositionally biased region" description="Basic and acidic residues" evidence="1">
    <location>
        <begin position="37"/>
        <end position="79"/>
    </location>
</feature>
<dbReference type="EMBL" id="JANPWB010000014">
    <property type="protein sequence ID" value="KAJ1099717.1"/>
    <property type="molecule type" value="Genomic_DNA"/>
</dbReference>
<feature type="region of interest" description="Disordered" evidence="1">
    <location>
        <begin position="26"/>
        <end position="127"/>
    </location>
</feature>
<name>A0AAV7M851_PLEWA</name>
<dbReference type="Proteomes" id="UP001066276">
    <property type="component" value="Chromosome 10"/>
</dbReference>
<comment type="caution">
    <text evidence="2">The sequence shown here is derived from an EMBL/GenBank/DDBJ whole genome shotgun (WGS) entry which is preliminary data.</text>
</comment>
<dbReference type="AlphaFoldDB" id="A0AAV7M851"/>
<gene>
    <name evidence="2" type="ORF">NDU88_004816</name>
</gene>
<sequence length="127" mass="14045">MATMFLYSEEKGVVLAVKTLDPAFTRVAVSRGPLYAPEDRKEGSHMDGGGRKGDLARIGGERNRKGQPKDTKRNRREEPREEEESQDKSEDKTQSQRPVLPNSPGLPGGTEGEDSEADNFASQRTEL</sequence>
<evidence type="ECO:0000313" key="2">
    <source>
        <dbReference type="EMBL" id="KAJ1099717.1"/>
    </source>
</evidence>
<reference evidence="2" key="1">
    <citation type="journal article" date="2022" name="bioRxiv">
        <title>Sequencing and chromosome-scale assembly of the giantPleurodeles waltlgenome.</title>
        <authorList>
            <person name="Brown T."/>
            <person name="Elewa A."/>
            <person name="Iarovenko S."/>
            <person name="Subramanian E."/>
            <person name="Araus A.J."/>
            <person name="Petzold A."/>
            <person name="Susuki M."/>
            <person name="Suzuki K.-i.T."/>
            <person name="Hayashi T."/>
            <person name="Toyoda A."/>
            <person name="Oliveira C."/>
            <person name="Osipova E."/>
            <person name="Leigh N.D."/>
            <person name="Simon A."/>
            <person name="Yun M.H."/>
        </authorList>
    </citation>
    <scope>NUCLEOTIDE SEQUENCE</scope>
    <source>
        <strain evidence="2">20211129_DDA</strain>
        <tissue evidence="2">Liver</tissue>
    </source>
</reference>